<dbReference type="InterPro" id="IPR046960">
    <property type="entry name" value="PPR_At4g14850-like_plant"/>
</dbReference>
<evidence type="ECO:0008006" key="4">
    <source>
        <dbReference type="Google" id="ProtNLM"/>
    </source>
</evidence>
<dbReference type="PANTHER" id="PTHR47926:SF343">
    <property type="entry name" value="PENTACOTRIPEPTIDE-REPEAT REGION OF PRORP DOMAIN-CONTAINING PROTEIN"/>
    <property type="match status" value="1"/>
</dbReference>
<dbReference type="GO" id="GO:0003723">
    <property type="term" value="F:RNA binding"/>
    <property type="evidence" value="ECO:0007669"/>
    <property type="project" value="InterPro"/>
</dbReference>
<proteinExistence type="predicted"/>
<sequence>MDRSEGVALFEEMVNKSGEKPDATTFIVVLTACSHSGLIDYGIKIFNSMLQEHDVEPISDHYTCLIDSLGRAGRFNEIERAADELFRLNPCNSAPYVLLANMYSSMGRWDDIRNIRELMISKHAVKDQGEMGKKEKHAHSDQVANVCDGHICRLIFYIRSFILVRWLTDTPLMNIYPSLFALELKKWALISECFGMQNHSLVWNWRWKRAVLTTQENNDLNHLMDILSSVAPSGNKDEWRWGVISQHVFYSSYIKYKICDNIQVDDTVIFRWNNWAPKTVNIFMWQASHSRIPTLGALSRRGVAPD</sequence>
<dbReference type="Gene3D" id="1.25.40.10">
    <property type="entry name" value="Tetratricopeptide repeat domain"/>
    <property type="match status" value="1"/>
</dbReference>
<evidence type="ECO:0000256" key="1">
    <source>
        <dbReference type="ARBA" id="ARBA00022737"/>
    </source>
</evidence>
<name>A0AAD8LE91_TARER</name>
<dbReference type="PROSITE" id="PS51257">
    <property type="entry name" value="PROKAR_LIPOPROTEIN"/>
    <property type="match status" value="1"/>
</dbReference>
<protein>
    <recommendedName>
        <fullName evidence="4">Reverse transcriptase zinc-binding domain-containing protein</fullName>
    </recommendedName>
</protein>
<keyword evidence="1" id="KW-0677">Repeat</keyword>
<gene>
    <name evidence="2" type="ORF">QVD17_06780</name>
</gene>
<organism evidence="2 3">
    <name type="scientific">Tagetes erecta</name>
    <name type="common">African marigold</name>
    <dbReference type="NCBI Taxonomy" id="13708"/>
    <lineage>
        <taxon>Eukaryota</taxon>
        <taxon>Viridiplantae</taxon>
        <taxon>Streptophyta</taxon>
        <taxon>Embryophyta</taxon>
        <taxon>Tracheophyta</taxon>
        <taxon>Spermatophyta</taxon>
        <taxon>Magnoliopsida</taxon>
        <taxon>eudicotyledons</taxon>
        <taxon>Gunneridae</taxon>
        <taxon>Pentapetalae</taxon>
        <taxon>asterids</taxon>
        <taxon>campanulids</taxon>
        <taxon>Asterales</taxon>
        <taxon>Asteraceae</taxon>
        <taxon>Asteroideae</taxon>
        <taxon>Heliantheae alliance</taxon>
        <taxon>Tageteae</taxon>
        <taxon>Tagetes</taxon>
    </lineage>
</organism>
<dbReference type="AlphaFoldDB" id="A0AAD8LE91"/>
<reference evidence="2" key="1">
    <citation type="journal article" date="2023" name="bioRxiv">
        <title>Improved chromosome-level genome assembly for marigold (Tagetes erecta).</title>
        <authorList>
            <person name="Jiang F."/>
            <person name="Yuan L."/>
            <person name="Wang S."/>
            <person name="Wang H."/>
            <person name="Xu D."/>
            <person name="Wang A."/>
            <person name="Fan W."/>
        </authorList>
    </citation>
    <scope>NUCLEOTIDE SEQUENCE</scope>
    <source>
        <strain evidence="2">WSJ</strain>
        <tissue evidence="2">Leaf</tissue>
    </source>
</reference>
<dbReference type="Pfam" id="PF01535">
    <property type="entry name" value="PPR"/>
    <property type="match status" value="1"/>
</dbReference>
<dbReference type="GO" id="GO:0009451">
    <property type="term" value="P:RNA modification"/>
    <property type="evidence" value="ECO:0007669"/>
    <property type="project" value="InterPro"/>
</dbReference>
<keyword evidence="3" id="KW-1185">Reference proteome</keyword>
<comment type="caution">
    <text evidence="2">The sequence shown here is derived from an EMBL/GenBank/DDBJ whole genome shotgun (WGS) entry which is preliminary data.</text>
</comment>
<evidence type="ECO:0000313" key="2">
    <source>
        <dbReference type="EMBL" id="KAK1440945.1"/>
    </source>
</evidence>
<dbReference type="InterPro" id="IPR046848">
    <property type="entry name" value="E_motif"/>
</dbReference>
<dbReference type="InterPro" id="IPR002885">
    <property type="entry name" value="PPR_rpt"/>
</dbReference>
<dbReference type="EMBL" id="JAUHHV010000001">
    <property type="protein sequence ID" value="KAK1440945.1"/>
    <property type="molecule type" value="Genomic_DNA"/>
</dbReference>
<dbReference type="Proteomes" id="UP001229421">
    <property type="component" value="Unassembled WGS sequence"/>
</dbReference>
<evidence type="ECO:0000313" key="3">
    <source>
        <dbReference type="Proteomes" id="UP001229421"/>
    </source>
</evidence>
<dbReference type="InterPro" id="IPR011990">
    <property type="entry name" value="TPR-like_helical_dom_sf"/>
</dbReference>
<dbReference type="PANTHER" id="PTHR47926">
    <property type="entry name" value="PENTATRICOPEPTIDE REPEAT-CONTAINING PROTEIN"/>
    <property type="match status" value="1"/>
</dbReference>
<dbReference type="Pfam" id="PF20431">
    <property type="entry name" value="E_motif"/>
    <property type="match status" value="1"/>
</dbReference>
<accession>A0AAD8LE91</accession>